<sequence>MYCQKCQTQNEESAQFCRNCGTNLNILSESKSDNGITDTLLFIFIIIAFISAIAQFTIQKLDTNWYEGATKYIQGGFWILQNFSFLLIAIAIKNKPLKITAIIITVLLISYWLYTNVIFLIG</sequence>
<dbReference type="AlphaFoldDB" id="A0AAX1NDJ6"/>
<evidence type="ECO:0000259" key="2">
    <source>
        <dbReference type="Pfam" id="PF13240"/>
    </source>
</evidence>
<protein>
    <submittedName>
        <fullName evidence="3">Zinc ribbon domain-containing protein</fullName>
    </submittedName>
</protein>
<feature type="domain" description="Zinc-ribbon" evidence="2">
    <location>
        <begin position="2"/>
        <end position="24"/>
    </location>
</feature>
<dbReference type="EMBL" id="CP076133">
    <property type="protein sequence ID" value="QWG05031.1"/>
    <property type="molecule type" value="Genomic_DNA"/>
</dbReference>
<evidence type="ECO:0000313" key="3">
    <source>
        <dbReference type="EMBL" id="QWG05031.1"/>
    </source>
</evidence>
<feature type="transmembrane region" description="Helical" evidence="1">
    <location>
        <begin position="40"/>
        <end position="58"/>
    </location>
</feature>
<keyword evidence="4" id="KW-1185">Reference proteome</keyword>
<dbReference type="Pfam" id="PF13240">
    <property type="entry name" value="Zn_Ribbon_1"/>
    <property type="match status" value="1"/>
</dbReference>
<organism evidence="3 4">
    <name type="scientific">Flammeovirga yaeyamensis</name>
    <dbReference type="NCBI Taxonomy" id="367791"/>
    <lineage>
        <taxon>Bacteria</taxon>
        <taxon>Pseudomonadati</taxon>
        <taxon>Bacteroidota</taxon>
        <taxon>Cytophagia</taxon>
        <taxon>Cytophagales</taxon>
        <taxon>Flammeovirgaceae</taxon>
        <taxon>Flammeovirga</taxon>
    </lineage>
</organism>
<name>A0AAX1NDJ6_9BACT</name>
<keyword evidence="1" id="KW-0472">Membrane</keyword>
<evidence type="ECO:0000256" key="1">
    <source>
        <dbReference type="SAM" id="Phobius"/>
    </source>
</evidence>
<feature type="transmembrane region" description="Helical" evidence="1">
    <location>
        <begin position="99"/>
        <end position="121"/>
    </location>
</feature>
<dbReference type="InterPro" id="IPR026870">
    <property type="entry name" value="Zinc_ribbon_dom"/>
</dbReference>
<reference evidence="3 4" key="1">
    <citation type="submission" date="2021-05" db="EMBL/GenBank/DDBJ databases">
        <title>Comparative genomic studies on the polysaccharide-degrading batcterial strains of the Flammeovirga genus.</title>
        <authorList>
            <person name="Zewei F."/>
            <person name="Zheng Z."/>
            <person name="Yu L."/>
            <person name="Ruyue G."/>
            <person name="Yanhong M."/>
            <person name="Yuanyuan C."/>
            <person name="Jingyan G."/>
            <person name="Wenjun H."/>
        </authorList>
    </citation>
    <scope>NUCLEOTIDE SEQUENCE [LARGE SCALE GENOMIC DNA]</scope>
    <source>
        <strain evidence="3 4">NBRC:100898</strain>
    </source>
</reference>
<dbReference type="Proteomes" id="UP000678679">
    <property type="component" value="Chromosome 2"/>
</dbReference>
<gene>
    <name evidence="3" type="ORF">KMW28_21650</name>
</gene>
<keyword evidence="1" id="KW-1133">Transmembrane helix</keyword>
<dbReference type="KEGG" id="fya:KMW28_21650"/>
<proteinExistence type="predicted"/>
<accession>A0AAX1NDJ6</accession>
<keyword evidence="1" id="KW-0812">Transmembrane</keyword>
<dbReference type="RefSeq" id="WP_066216349.1">
    <property type="nucleotide sequence ID" value="NZ_CP076133.1"/>
</dbReference>
<feature type="transmembrane region" description="Helical" evidence="1">
    <location>
        <begin position="73"/>
        <end position="92"/>
    </location>
</feature>
<evidence type="ECO:0000313" key="4">
    <source>
        <dbReference type="Proteomes" id="UP000678679"/>
    </source>
</evidence>